<dbReference type="Proteomes" id="UP000003244">
    <property type="component" value="Unassembled WGS sequence"/>
</dbReference>
<proteinExistence type="predicted"/>
<name>E0E3Q7_9FIRM</name>
<dbReference type="SMART" id="SM00287">
    <property type="entry name" value="SH3b"/>
    <property type="match status" value="1"/>
</dbReference>
<dbReference type="Pfam" id="PF08239">
    <property type="entry name" value="SH3_3"/>
    <property type="match status" value="1"/>
</dbReference>
<dbReference type="InterPro" id="IPR003646">
    <property type="entry name" value="SH3-like_bac-type"/>
</dbReference>
<evidence type="ECO:0000256" key="1">
    <source>
        <dbReference type="SAM" id="Phobius"/>
    </source>
</evidence>
<dbReference type="InterPro" id="IPR011990">
    <property type="entry name" value="TPR-like_helical_dom_sf"/>
</dbReference>
<gene>
    <name evidence="3" type="ORF">HMPREF0634_0549</name>
</gene>
<dbReference type="EMBL" id="ADGQ01000060">
    <property type="protein sequence ID" value="EFM64431.1"/>
    <property type="molecule type" value="Genomic_DNA"/>
</dbReference>
<feature type="transmembrane region" description="Helical" evidence="1">
    <location>
        <begin position="24"/>
        <end position="44"/>
    </location>
</feature>
<feature type="domain" description="SH3b" evidence="2">
    <location>
        <begin position="222"/>
        <end position="284"/>
    </location>
</feature>
<evidence type="ECO:0000313" key="4">
    <source>
        <dbReference type="Proteomes" id="UP000003244"/>
    </source>
</evidence>
<protein>
    <submittedName>
        <fullName evidence="3">SH3 domain protein</fullName>
    </submittedName>
</protein>
<accession>E0E3Q7</accession>
<dbReference type="GeneID" id="84800904"/>
<keyword evidence="4" id="KW-1185">Reference proteome</keyword>
<dbReference type="STRING" id="596315.HMPREF0634_0549"/>
<comment type="caution">
    <text evidence="3">The sequence shown here is derived from an EMBL/GenBank/DDBJ whole genome shotgun (WGS) entry which is preliminary data.</text>
</comment>
<dbReference type="AlphaFoldDB" id="E0E3Q7"/>
<evidence type="ECO:0000259" key="2">
    <source>
        <dbReference type="SMART" id="SM00287"/>
    </source>
</evidence>
<keyword evidence="1" id="KW-0472">Membrane</keyword>
<keyword evidence="1" id="KW-0812">Transmembrane</keyword>
<dbReference type="Gene3D" id="2.30.30.40">
    <property type="entry name" value="SH3 Domains"/>
    <property type="match status" value="1"/>
</dbReference>
<dbReference type="Gene3D" id="1.25.40.10">
    <property type="entry name" value="Tetratricopeptide repeat domain"/>
    <property type="match status" value="1"/>
</dbReference>
<evidence type="ECO:0000313" key="3">
    <source>
        <dbReference type="EMBL" id="EFM64431.1"/>
    </source>
</evidence>
<keyword evidence="1" id="KW-1133">Transmembrane helix</keyword>
<sequence length="286" mass="31743">MSREKFTNDFDYDANEGLDKKKKLIFIVGGLVILALIVIGGIFAKGKMEISSLNKKAENFVEIKDYEEAAKIYSDLYAKTGDVEYKSKKNQMDIMAETKTNMDEAKNLEQQDEYVKAIALYKQIPAEDKDNYKKANDRINSLKSDVVKKASAFIDSGNTASASSLLSEYLGLVPDDKSASDLYKKVSGKTDAEVKQVITREVTSQPSSNLSAANATANSIRNSYQYVTAGEANIRSGPSKSSSSVRVLYKGEEVYVYDTYVESASRIWCKIDGGWISYNTLNGNFR</sequence>
<reference evidence="3 4" key="1">
    <citation type="submission" date="2010-08" db="EMBL/GenBank/DDBJ databases">
        <authorList>
            <person name="Harkins D.M."/>
            <person name="Madupu R."/>
            <person name="Durkin A.S."/>
            <person name="Torralba M."/>
            <person name="Methe B."/>
            <person name="Sutton G.G."/>
            <person name="Nelson K.E."/>
        </authorList>
    </citation>
    <scope>NUCLEOTIDE SEQUENCE [LARGE SCALE GENOMIC DNA]</scope>
    <source>
        <strain evidence="3 4">DSM 17678</strain>
    </source>
</reference>
<dbReference type="RefSeq" id="WP_007790074.1">
    <property type="nucleotide sequence ID" value="NZ_ADGQ01000060.1"/>
</dbReference>
<organism evidence="3 4">
    <name type="scientific">Peptostreptococcus stomatis DSM 17678</name>
    <dbReference type="NCBI Taxonomy" id="596315"/>
    <lineage>
        <taxon>Bacteria</taxon>
        <taxon>Bacillati</taxon>
        <taxon>Bacillota</taxon>
        <taxon>Clostridia</taxon>
        <taxon>Peptostreptococcales</taxon>
        <taxon>Peptostreptococcaceae</taxon>
        <taxon>Peptostreptococcus</taxon>
    </lineage>
</organism>
<dbReference type="eggNOG" id="ENOG50335XQ">
    <property type="taxonomic scope" value="Bacteria"/>
</dbReference>